<keyword evidence="2" id="KW-1185">Reference proteome</keyword>
<dbReference type="EMBL" id="JACEGD010000002">
    <property type="protein sequence ID" value="MBH5385081.1"/>
    <property type="molecule type" value="Genomic_DNA"/>
</dbReference>
<proteinExistence type="predicted"/>
<gene>
    <name evidence="1" type="ORF">H1B27_02160</name>
</gene>
<comment type="caution">
    <text evidence="1">The sequence shown here is derived from an EMBL/GenBank/DDBJ whole genome shotgun (WGS) entry which is preliminary data.</text>
</comment>
<dbReference type="Proteomes" id="UP001194539">
    <property type="component" value="Unassembled WGS sequence"/>
</dbReference>
<sequence length="96" mass="10625">MIIPTHFGPAGPLWRSQPFQVQPFQVKAWQAWAFRRLVSLDVMLVDLRLALATAMTRSLVHAADALVRHVMGRAWRGARFAEDITAAATMVAAAGR</sequence>
<accession>A0ABS0NVQ6</accession>
<protein>
    <submittedName>
        <fullName evidence="1">Uncharacterized protein</fullName>
    </submittedName>
</protein>
<name>A0ABS0NVQ6_9BRAD</name>
<reference evidence="1 2" key="1">
    <citation type="submission" date="2020-07" db="EMBL/GenBank/DDBJ databases">
        <title>Bradyrhizobium diversity isolated from nodules of indigenous legumes of Western Australia.</title>
        <authorList>
            <person name="Klepa M.S."/>
        </authorList>
    </citation>
    <scope>NUCLEOTIDE SEQUENCE [LARGE SCALE GENOMIC DNA]</scope>
    <source>
        <strain evidence="1 2">CNPSo 4019</strain>
    </source>
</reference>
<evidence type="ECO:0000313" key="1">
    <source>
        <dbReference type="EMBL" id="MBH5385081.1"/>
    </source>
</evidence>
<organism evidence="1 2">
    <name type="scientific">Bradyrhizobium diversitatis</name>
    <dbReference type="NCBI Taxonomy" id="2755406"/>
    <lineage>
        <taxon>Bacteria</taxon>
        <taxon>Pseudomonadati</taxon>
        <taxon>Pseudomonadota</taxon>
        <taxon>Alphaproteobacteria</taxon>
        <taxon>Hyphomicrobiales</taxon>
        <taxon>Nitrobacteraceae</taxon>
        <taxon>Bradyrhizobium</taxon>
    </lineage>
</organism>
<dbReference type="RefSeq" id="WP_197964840.1">
    <property type="nucleotide sequence ID" value="NZ_JACEGD010000002.1"/>
</dbReference>
<evidence type="ECO:0000313" key="2">
    <source>
        <dbReference type="Proteomes" id="UP001194539"/>
    </source>
</evidence>